<dbReference type="GO" id="GO:0003723">
    <property type="term" value="F:RNA binding"/>
    <property type="evidence" value="ECO:0007669"/>
    <property type="project" value="TreeGrafter"/>
</dbReference>
<organism evidence="3">
    <name type="scientific">Lingula anatina</name>
    <name type="common">Brachiopod</name>
    <name type="synonym">Lingula unguis</name>
    <dbReference type="NCBI Taxonomy" id="7574"/>
    <lineage>
        <taxon>Eukaryota</taxon>
        <taxon>Metazoa</taxon>
        <taxon>Spiralia</taxon>
        <taxon>Lophotrochozoa</taxon>
        <taxon>Brachiopoda</taxon>
        <taxon>Linguliformea</taxon>
        <taxon>Lingulata</taxon>
        <taxon>Lingulida</taxon>
        <taxon>Linguloidea</taxon>
        <taxon>Lingulidae</taxon>
        <taxon>Lingula</taxon>
    </lineage>
</organism>
<evidence type="ECO:0000256" key="1">
    <source>
        <dbReference type="ARBA" id="ARBA00022723"/>
    </source>
</evidence>
<dbReference type="Gene3D" id="3.40.140.10">
    <property type="entry name" value="Cytidine Deaminase, domain 2"/>
    <property type="match status" value="2"/>
</dbReference>
<sequence>MAHSTSYPLIAPRSPVMSLTEVSGDFPNIWADFTNSGPHGRPWPMGKTHLIVHFPENVELPDMYTCSRPVDPYPYNTPGVHAEMNAIPYLENRGVKKVVMYLNWSPCSDCSSVLKAFVETKRSDPDFFLEIVFRGVYKIRRQSCTRKCNCQTVPGNSEGLYNLSLLEPVCTLRSFNRKDWQDLERLLDKKDPNIALEELSIHDQPTNDEMDVEIATDLVAILRNQYKGYMARPPIQDVALVPLKCMTGDIEGILDDFGSSGPHFYPNSKPRTHLILHFPRDDLQSMYTCTSFGFNETHAEKHAISYLKKRQETGRIVMYLNWAPCHGCSNALIALIQEKVSEPDFFLEIVFRGICYSRPSCTVHCGCFDENPEGLRELSSMKPYCTVRSFNRQDWKDLEGLLDNIERSHRESIDGDIAHDFRWMQYQ</sequence>
<dbReference type="GO" id="GO:0004126">
    <property type="term" value="F:cytidine deaminase activity"/>
    <property type="evidence" value="ECO:0007669"/>
    <property type="project" value="TreeGrafter"/>
</dbReference>
<dbReference type="SUPFAM" id="SSF53927">
    <property type="entry name" value="Cytidine deaminase-like"/>
    <property type="match status" value="2"/>
</dbReference>
<keyword evidence="1" id="KW-0479">Metal-binding</keyword>
<dbReference type="GO" id="GO:0016554">
    <property type="term" value="P:cytidine to uridine editing"/>
    <property type="evidence" value="ECO:0007669"/>
    <property type="project" value="TreeGrafter"/>
</dbReference>
<evidence type="ECO:0000313" key="3">
    <source>
        <dbReference type="EMBL" id="AWK77801.1"/>
    </source>
</evidence>
<dbReference type="Pfam" id="PF18775">
    <property type="entry name" value="APOBEC4"/>
    <property type="match status" value="1"/>
</dbReference>
<evidence type="ECO:0000256" key="2">
    <source>
        <dbReference type="ARBA" id="ARBA00022801"/>
    </source>
</evidence>
<dbReference type="InterPro" id="IPR050610">
    <property type="entry name" value="APOBEC_Cyt_Deaminase"/>
</dbReference>
<dbReference type="GO" id="GO:0005737">
    <property type="term" value="C:cytoplasm"/>
    <property type="evidence" value="ECO:0007669"/>
    <property type="project" value="TreeGrafter"/>
</dbReference>
<dbReference type="PROSITE" id="PS00903">
    <property type="entry name" value="CYT_DCMP_DEAMINASES_1"/>
    <property type="match status" value="2"/>
</dbReference>
<keyword evidence="2" id="KW-0378">Hydrolase</keyword>
<dbReference type="AlphaFoldDB" id="A0A2U8JQ31"/>
<proteinExistence type="evidence at transcript level"/>
<dbReference type="GO" id="GO:0008270">
    <property type="term" value="F:zinc ion binding"/>
    <property type="evidence" value="ECO:0007669"/>
    <property type="project" value="InterPro"/>
</dbReference>
<dbReference type="PANTHER" id="PTHR13857">
    <property type="entry name" value="MRNA EDITING ENZYME"/>
    <property type="match status" value="1"/>
</dbReference>
<dbReference type="InterPro" id="IPR016193">
    <property type="entry name" value="Cytidine_deaminase-like"/>
</dbReference>
<accession>A0A2U8JQ31</accession>
<dbReference type="EMBL" id="MH106906">
    <property type="protein sequence ID" value="AWK77801.1"/>
    <property type="molecule type" value="mRNA"/>
</dbReference>
<protein>
    <submittedName>
        <fullName evidence="3">AID-like deaminase 1</fullName>
    </submittedName>
</protein>
<gene>
    <name evidence="3" type="primary">AIDL1</name>
</gene>
<name>A0A2U8JQ31_LINAN</name>
<dbReference type="InterPro" id="IPR016192">
    <property type="entry name" value="APOBEC/CMP_deaminase_Zn-bd"/>
</dbReference>
<dbReference type="Pfam" id="PF18778">
    <property type="entry name" value="NAD1"/>
    <property type="match status" value="1"/>
</dbReference>
<dbReference type="GO" id="GO:0005634">
    <property type="term" value="C:nucleus"/>
    <property type="evidence" value="ECO:0007669"/>
    <property type="project" value="TreeGrafter"/>
</dbReference>
<reference evidence="3" key="1">
    <citation type="journal article" date="2018" name="Nat. Commun.">
        <title>AID/APOBEC-like cytidine deaminases are ancient innate immune mediators in invertebrates.</title>
        <authorList>
            <person name="Liu M.-C."/>
            <person name="Liao W.-Y."/>
            <person name="Buckley K.M."/>
            <person name="Yang S.Y."/>
            <person name="Rast J.P."/>
            <person name="Fugmann S.D."/>
        </authorList>
    </citation>
    <scope>NUCLEOTIDE SEQUENCE</scope>
</reference>